<dbReference type="InterPro" id="IPR050750">
    <property type="entry name" value="C5-MTase"/>
</dbReference>
<feature type="active site" evidence="6">
    <location>
        <position position="80"/>
    </location>
</feature>
<dbReference type="Proteomes" id="UP001154322">
    <property type="component" value="Unassembled WGS sequence"/>
</dbReference>
<evidence type="ECO:0000256" key="2">
    <source>
        <dbReference type="ARBA" id="ARBA00022603"/>
    </source>
</evidence>
<keyword evidence="9" id="KW-1185">Reference proteome</keyword>
<protein>
    <recommendedName>
        <fullName evidence="1">DNA (cytosine-5-)-methyltransferase</fullName>
        <ecNumber evidence="1">2.1.1.37</ecNumber>
    </recommendedName>
</protein>
<dbReference type="EMBL" id="CALYLO010000007">
    <property type="protein sequence ID" value="CAH8247388.1"/>
    <property type="molecule type" value="Genomic_DNA"/>
</dbReference>
<dbReference type="PANTHER" id="PTHR46098">
    <property type="entry name" value="TRNA (CYTOSINE(38)-C(5))-METHYLTRANSFERASE"/>
    <property type="match status" value="1"/>
</dbReference>
<feature type="region of interest" description="Disordered" evidence="7">
    <location>
        <begin position="194"/>
        <end position="224"/>
    </location>
</feature>
<comment type="caution">
    <text evidence="8">The sequence shown here is derived from an EMBL/GenBank/DDBJ whole genome shotgun (WGS) entry which is preliminary data.</text>
</comment>
<dbReference type="PANTHER" id="PTHR46098:SF1">
    <property type="entry name" value="TRNA (CYTOSINE(38)-C(5))-METHYLTRANSFERASE"/>
    <property type="match status" value="1"/>
</dbReference>
<dbReference type="InterPro" id="IPR001525">
    <property type="entry name" value="C5_MeTfrase"/>
</dbReference>
<sequence>MNKLSLFSGIGGIDLAAEWAGMTTVAFCEREPFPQRVLRKHWPNVPIYDDVCTLSREVLERDGIIGPGRAIDIISAGYPCQPFSNAGKRRGAEDDRHLWPEVKRLLSEIRPRWFVGENVAGHITLGLDDVLIDLESIGYTAQPVVIPACAVGAPNRRDRVFIVAYSEGDFKGRLSIGTRTENTRLAFSGQDVADTTGAGLSQRRQSGLSQAGTEAESGMEPESERCGEILADAPFERGRGLSIFAGGSQQADADPYGCSKNVGNADGINAQGEQPIWISKMGRGNSTGEHQGASIGAEQQWSIEPRLGGMLDGLSNWLDGYKWPAALGQPQYEWEPPRVATGVKDRVGRLKALGNAVDPVQVYPILAAIKAIEDFICSREGRA</sequence>
<accession>A0ABN8U8J1</accession>
<evidence type="ECO:0000256" key="4">
    <source>
        <dbReference type="ARBA" id="ARBA00022691"/>
    </source>
</evidence>
<evidence type="ECO:0000256" key="6">
    <source>
        <dbReference type="PROSITE-ProRule" id="PRU01016"/>
    </source>
</evidence>
<keyword evidence="5" id="KW-0680">Restriction system</keyword>
<evidence type="ECO:0000256" key="7">
    <source>
        <dbReference type="SAM" id="MobiDB-lite"/>
    </source>
</evidence>
<reference evidence="8" key="1">
    <citation type="submission" date="2022-06" db="EMBL/GenBank/DDBJ databases">
        <authorList>
            <person name="Dietemann V."/>
            <person name="Ory F."/>
            <person name="Dainat B."/>
            <person name="Oberhansli S."/>
        </authorList>
    </citation>
    <scope>NUCLEOTIDE SEQUENCE</scope>
    <source>
        <strain evidence="8">Ena-SAMPLE-TAB-26-04-2022-14:26:32:270-5432</strain>
    </source>
</reference>
<dbReference type="EC" id="2.1.1.37" evidence="1"/>
<dbReference type="Pfam" id="PF00145">
    <property type="entry name" value="DNA_methylase"/>
    <property type="match status" value="1"/>
</dbReference>
<name>A0ABN8U8J1_9BACL</name>
<evidence type="ECO:0000313" key="9">
    <source>
        <dbReference type="Proteomes" id="UP001154322"/>
    </source>
</evidence>
<dbReference type="PROSITE" id="PS51679">
    <property type="entry name" value="SAM_MT_C5"/>
    <property type="match status" value="1"/>
</dbReference>
<dbReference type="SUPFAM" id="SSF53335">
    <property type="entry name" value="S-adenosyl-L-methionine-dependent methyltransferases"/>
    <property type="match status" value="1"/>
</dbReference>
<keyword evidence="3 6" id="KW-0808">Transferase</keyword>
<gene>
    <name evidence="8" type="ORF">WJ0W_004622</name>
</gene>
<organism evidence="8 9">
    <name type="scientific">Paenibacillus melissococcoides</name>
    <dbReference type="NCBI Taxonomy" id="2912268"/>
    <lineage>
        <taxon>Bacteria</taxon>
        <taxon>Bacillati</taxon>
        <taxon>Bacillota</taxon>
        <taxon>Bacilli</taxon>
        <taxon>Bacillales</taxon>
        <taxon>Paenibacillaceae</taxon>
        <taxon>Paenibacillus</taxon>
    </lineage>
</organism>
<dbReference type="PRINTS" id="PR00105">
    <property type="entry name" value="C5METTRFRASE"/>
</dbReference>
<keyword evidence="2 6" id="KW-0489">Methyltransferase</keyword>
<dbReference type="GO" id="GO:0032259">
    <property type="term" value="P:methylation"/>
    <property type="evidence" value="ECO:0007669"/>
    <property type="project" value="UniProtKB-KW"/>
</dbReference>
<dbReference type="InterPro" id="IPR029063">
    <property type="entry name" value="SAM-dependent_MTases_sf"/>
</dbReference>
<evidence type="ECO:0000256" key="1">
    <source>
        <dbReference type="ARBA" id="ARBA00011975"/>
    </source>
</evidence>
<comment type="similarity">
    <text evidence="6">Belongs to the class I-like SAM-binding methyltransferase superfamily. C5-methyltransferase family.</text>
</comment>
<proteinExistence type="inferred from homology"/>
<dbReference type="PROSITE" id="PS00094">
    <property type="entry name" value="C5_MTASE_1"/>
    <property type="match status" value="1"/>
</dbReference>
<evidence type="ECO:0000256" key="3">
    <source>
        <dbReference type="ARBA" id="ARBA00022679"/>
    </source>
</evidence>
<dbReference type="Gene3D" id="3.40.50.150">
    <property type="entry name" value="Vaccinia Virus protein VP39"/>
    <property type="match status" value="1"/>
</dbReference>
<dbReference type="GO" id="GO:0008168">
    <property type="term" value="F:methyltransferase activity"/>
    <property type="evidence" value="ECO:0007669"/>
    <property type="project" value="UniProtKB-KW"/>
</dbReference>
<evidence type="ECO:0000313" key="8">
    <source>
        <dbReference type="EMBL" id="CAH8247388.1"/>
    </source>
</evidence>
<evidence type="ECO:0000256" key="5">
    <source>
        <dbReference type="ARBA" id="ARBA00022747"/>
    </source>
</evidence>
<dbReference type="InterPro" id="IPR018117">
    <property type="entry name" value="C5_DNA_meth_AS"/>
</dbReference>
<keyword evidence="4 6" id="KW-0949">S-adenosyl-L-methionine</keyword>
<feature type="compositionally biased region" description="Polar residues" evidence="7">
    <location>
        <begin position="198"/>
        <end position="212"/>
    </location>
</feature>
<dbReference type="RefSeq" id="WP_213431349.1">
    <property type="nucleotide sequence ID" value="NZ_AP031286.1"/>
</dbReference>